<dbReference type="PIRSF" id="PIRSF000332">
    <property type="entry name" value="FMO"/>
    <property type="match status" value="1"/>
</dbReference>
<sequence length="525" mass="60016">MGKQRIAVVGAGACGVSMLKTLREDGFDVTCYEQRKQVGGLWAYTDDTSMTSALQSTRALISKHTCGMTDFPMPDRYPSHLSQAQFQEYLESYARHFGLLKNVVFGASIQRAIRNEDDSRWRIEILVEGEPRWEDFDKVVFCHGYQNRPNMPKFEGEELFTGSLSHAQQYRSAQGFEGKNIVVVGMSSTASEIINNLLPVATKVYMSHRRGGYVFPTWRKGVPGDLLVTWRRRQMSLFLQRRLPAVYKWMTDKGLNFFMRSHWGKLDPSWRVLPSPSITLSLPGASNSLIPLLKEGKLTSLHGIRRFTGPRSIEFSDGTSLDDIDAVICATGYYADFGVAPFLEHNRPQQYKGPDLVRLWMNIFPPQYADSMAFLCHSAYGKNNGFSFNDVQSMAVSNVFRGTHPLPSRQKMNAQIDAHQEWLAARWRTEPLGFESSAVKTWEYQQFLHDVAGTGMENLGWGWRGWKFFLWDPKMSWLMNNGVETAHAFRYFETGKRRTWNGAREAIIKANEATKVYPVEEREQL</sequence>
<comment type="similarity">
    <text evidence="1">Belongs to the FMO family.</text>
</comment>
<dbReference type="OrthoDB" id="66881at2759"/>
<dbReference type="GO" id="GO:0004499">
    <property type="term" value="F:N,N-dimethylaniline monooxygenase activity"/>
    <property type="evidence" value="ECO:0007669"/>
    <property type="project" value="InterPro"/>
</dbReference>
<evidence type="ECO:0000256" key="5">
    <source>
        <dbReference type="ARBA" id="ARBA00023002"/>
    </source>
</evidence>
<evidence type="ECO:0000256" key="3">
    <source>
        <dbReference type="ARBA" id="ARBA00022827"/>
    </source>
</evidence>
<gene>
    <name evidence="6" type="ORF">P153DRAFT_386825</name>
</gene>
<name>A0A6A6A9U4_9PLEO</name>
<evidence type="ECO:0000256" key="1">
    <source>
        <dbReference type="ARBA" id="ARBA00009183"/>
    </source>
</evidence>
<dbReference type="AlphaFoldDB" id="A0A6A6A9U4"/>
<evidence type="ECO:0000313" key="7">
    <source>
        <dbReference type="Proteomes" id="UP000799771"/>
    </source>
</evidence>
<dbReference type="InterPro" id="IPR000960">
    <property type="entry name" value="Flavin_mOase"/>
</dbReference>
<dbReference type="InterPro" id="IPR050346">
    <property type="entry name" value="FMO-like"/>
</dbReference>
<dbReference type="Gene3D" id="3.50.50.60">
    <property type="entry name" value="FAD/NAD(P)-binding domain"/>
    <property type="match status" value="1"/>
</dbReference>
<dbReference type="SUPFAM" id="SSF51905">
    <property type="entry name" value="FAD/NAD(P)-binding domain"/>
    <property type="match status" value="1"/>
</dbReference>
<keyword evidence="6" id="KW-0503">Monooxygenase</keyword>
<dbReference type="RefSeq" id="XP_033523101.1">
    <property type="nucleotide sequence ID" value="XM_033670577.1"/>
</dbReference>
<keyword evidence="5" id="KW-0560">Oxidoreductase</keyword>
<evidence type="ECO:0000256" key="2">
    <source>
        <dbReference type="ARBA" id="ARBA00022630"/>
    </source>
</evidence>
<dbReference type="GeneID" id="54411009"/>
<dbReference type="PRINTS" id="PR00370">
    <property type="entry name" value="FMOXYGENASE"/>
</dbReference>
<dbReference type="PANTHER" id="PTHR23023">
    <property type="entry name" value="DIMETHYLANILINE MONOOXYGENASE"/>
    <property type="match status" value="1"/>
</dbReference>
<dbReference type="EMBL" id="ML977508">
    <property type="protein sequence ID" value="KAF2128712.1"/>
    <property type="molecule type" value="Genomic_DNA"/>
</dbReference>
<dbReference type="Proteomes" id="UP000799771">
    <property type="component" value="Unassembled WGS sequence"/>
</dbReference>
<organism evidence="6 7">
    <name type="scientific">Dothidotthia symphoricarpi CBS 119687</name>
    <dbReference type="NCBI Taxonomy" id="1392245"/>
    <lineage>
        <taxon>Eukaryota</taxon>
        <taxon>Fungi</taxon>
        <taxon>Dikarya</taxon>
        <taxon>Ascomycota</taxon>
        <taxon>Pezizomycotina</taxon>
        <taxon>Dothideomycetes</taxon>
        <taxon>Pleosporomycetidae</taxon>
        <taxon>Pleosporales</taxon>
        <taxon>Dothidotthiaceae</taxon>
        <taxon>Dothidotthia</taxon>
    </lineage>
</organism>
<dbReference type="Pfam" id="PF00743">
    <property type="entry name" value="FMO-like"/>
    <property type="match status" value="1"/>
</dbReference>
<keyword evidence="3" id="KW-0274">FAD</keyword>
<proteinExistence type="inferred from homology"/>
<dbReference type="GO" id="GO:0050661">
    <property type="term" value="F:NADP binding"/>
    <property type="evidence" value="ECO:0007669"/>
    <property type="project" value="InterPro"/>
</dbReference>
<keyword evidence="4" id="KW-0521">NADP</keyword>
<keyword evidence="2" id="KW-0285">Flavoprotein</keyword>
<reference evidence="6" key="1">
    <citation type="journal article" date="2020" name="Stud. Mycol.">
        <title>101 Dothideomycetes genomes: a test case for predicting lifestyles and emergence of pathogens.</title>
        <authorList>
            <person name="Haridas S."/>
            <person name="Albert R."/>
            <person name="Binder M."/>
            <person name="Bloem J."/>
            <person name="Labutti K."/>
            <person name="Salamov A."/>
            <person name="Andreopoulos B."/>
            <person name="Baker S."/>
            <person name="Barry K."/>
            <person name="Bills G."/>
            <person name="Bluhm B."/>
            <person name="Cannon C."/>
            <person name="Castanera R."/>
            <person name="Culley D."/>
            <person name="Daum C."/>
            <person name="Ezra D."/>
            <person name="Gonzalez J."/>
            <person name="Henrissat B."/>
            <person name="Kuo A."/>
            <person name="Liang C."/>
            <person name="Lipzen A."/>
            <person name="Lutzoni F."/>
            <person name="Magnuson J."/>
            <person name="Mondo S."/>
            <person name="Nolan M."/>
            <person name="Ohm R."/>
            <person name="Pangilinan J."/>
            <person name="Park H.-J."/>
            <person name="Ramirez L."/>
            <person name="Alfaro M."/>
            <person name="Sun H."/>
            <person name="Tritt A."/>
            <person name="Yoshinaga Y."/>
            <person name="Zwiers L.-H."/>
            <person name="Turgeon B."/>
            <person name="Goodwin S."/>
            <person name="Spatafora J."/>
            <person name="Crous P."/>
            <person name="Grigoriev I."/>
        </authorList>
    </citation>
    <scope>NUCLEOTIDE SEQUENCE</scope>
    <source>
        <strain evidence="6">CBS 119687</strain>
    </source>
</reference>
<dbReference type="InterPro" id="IPR020946">
    <property type="entry name" value="Flavin_mOase-like"/>
</dbReference>
<accession>A0A6A6A9U4</accession>
<evidence type="ECO:0000313" key="6">
    <source>
        <dbReference type="EMBL" id="KAF2128712.1"/>
    </source>
</evidence>
<protein>
    <submittedName>
        <fullName evidence="6">Putative dimethylaniline monooxygenase</fullName>
    </submittedName>
</protein>
<keyword evidence="7" id="KW-1185">Reference proteome</keyword>
<dbReference type="GO" id="GO:0050660">
    <property type="term" value="F:flavin adenine dinucleotide binding"/>
    <property type="evidence" value="ECO:0007669"/>
    <property type="project" value="InterPro"/>
</dbReference>
<evidence type="ECO:0000256" key="4">
    <source>
        <dbReference type="ARBA" id="ARBA00022857"/>
    </source>
</evidence>
<dbReference type="InterPro" id="IPR036188">
    <property type="entry name" value="FAD/NAD-bd_sf"/>
</dbReference>